<dbReference type="OrthoDB" id="17366at2759"/>
<keyword evidence="7 9" id="KW-0472">Membrane</keyword>
<dbReference type="UniPathway" id="UPA00196"/>
<feature type="transmembrane region" description="Helical" evidence="9">
    <location>
        <begin position="104"/>
        <end position="126"/>
    </location>
</feature>
<proteinExistence type="predicted"/>
<keyword evidence="5" id="KW-0256">Endoplasmic reticulum</keyword>
<dbReference type="AlphaFoldDB" id="A0A1R3I672"/>
<feature type="transmembrane region" description="Helical" evidence="9">
    <location>
        <begin position="35"/>
        <end position="59"/>
    </location>
</feature>
<dbReference type="GO" id="GO:0005789">
    <property type="term" value="C:endoplasmic reticulum membrane"/>
    <property type="evidence" value="ECO:0007669"/>
    <property type="project" value="UniProtKB-SubCell"/>
</dbReference>
<dbReference type="Proteomes" id="UP000187203">
    <property type="component" value="Unassembled WGS sequence"/>
</dbReference>
<gene>
    <name evidence="10" type="ORF">COLO4_24896</name>
</gene>
<sequence length="247" mass="27842">MRVNTIDKLKQSVPNKTEKKKKKTKKEKEEDDSHIPPGAVFLVHLYSGLFVALGYWVAYRGYSINLISDPANTLLSIWVITCPVIVCLYSCFRHERENNSFRRAAFRGIISLPAGALMNACGAIVLGAPTPVEYLEKTFNWSFLMSAFTFAPAAAVYGSSSNDWHRIYGWKQPKETIDFMICLPAYGAVIGAWLGAWPMPLDWERPWQEWPICVTYGAIAGYVVGCVGSWAVAFVRDMREKEKEKAE</sequence>
<evidence type="ECO:0000313" key="10">
    <source>
        <dbReference type="EMBL" id="OMO78011.1"/>
    </source>
</evidence>
<evidence type="ECO:0000256" key="6">
    <source>
        <dbReference type="ARBA" id="ARBA00022989"/>
    </source>
</evidence>
<evidence type="ECO:0000256" key="9">
    <source>
        <dbReference type="SAM" id="Phobius"/>
    </source>
</evidence>
<comment type="caution">
    <text evidence="10">The sequence shown here is derived from an EMBL/GenBank/DDBJ whole genome shotgun (WGS) entry which is preliminary data.</text>
</comment>
<dbReference type="InterPro" id="IPR009580">
    <property type="entry name" value="GPI_biosynthesis_protein_Pig-F"/>
</dbReference>
<evidence type="ECO:0000256" key="5">
    <source>
        <dbReference type="ARBA" id="ARBA00022824"/>
    </source>
</evidence>
<protein>
    <submittedName>
        <fullName evidence="10">GPI biosynthesis protein Pig-F</fullName>
    </submittedName>
</protein>
<dbReference type="STRING" id="93759.A0A1R3I672"/>
<dbReference type="EMBL" id="AWUE01018839">
    <property type="protein sequence ID" value="OMO78011.1"/>
    <property type="molecule type" value="Genomic_DNA"/>
</dbReference>
<accession>A0A1R3I672</accession>
<feature type="compositionally biased region" description="Basic and acidic residues" evidence="8">
    <location>
        <begin position="1"/>
        <end position="10"/>
    </location>
</feature>
<comment type="subcellular location">
    <subcellularLocation>
        <location evidence="1">Endoplasmic reticulum membrane</location>
        <topology evidence="1">Multi-pass membrane protein</topology>
    </subcellularLocation>
</comment>
<feature type="transmembrane region" description="Helical" evidence="9">
    <location>
        <begin position="177"/>
        <end position="196"/>
    </location>
</feature>
<evidence type="ECO:0000256" key="7">
    <source>
        <dbReference type="ARBA" id="ARBA00023136"/>
    </source>
</evidence>
<evidence type="ECO:0000256" key="2">
    <source>
        <dbReference type="ARBA" id="ARBA00004687"/>
    </source>
</evidence>
<keyword evidence="6 9" id="KW-1133">Transmembrane helix</keyword>
<dbReference type="GO" id="GO:0006506">
    <property type="term" value="P:GPI anchor biosynthetic process"/>
    <property type="evidence" value="ECO:0007669"/>
    <property type="project" value="UniProtKB-UniPathway"/>
</dbReference>
<feature type="transmembrane region" description="Helical" evidence="9">
    <location>
        <begin position="138"/>
        <end position="157"/>
    </location>
</feature>
<evidence type="ECO:0000256" key="3">
    <source>
        <dbReference type="ARBA" id="ARBA00022502"/>
    </source>
</evidence>
<dbReference type="Pfam" id="PF06699">
    <property type="entry name" value="PIG-F"/>
    <property type="match status" value="1"/>
</dbReference>
<keyword evidence="4 9" id="KW-0812">Transmembrane</keyword>
<keyword evidence="3" id="KW-0337">GPI-anchor biosynthesis</keyword>
<reference evidence="11" key="1">
    <citation type="submission" date="2013-09" db="EMBL/GenBank/DDBJ databases">
        <title>Corchorus olitorius genome sequencing.</title>
        <authorList>
            <person name="Alam M."/>
            <person name="Haque M.S."/>
            <person name="Islam M.S."/>
            <person name="Emdad E.M."/>
            <person name="Islam M.M."/>
            <person name="Ahmed B."/>
            <person name="Halim A."/>
            <person name="Hossen Q.M.M."/>
            <person name="Hossain M.Z."/>
            <person name="Ahmed R."/>
            <person name="Khan M.M."/>
            <person name="Islam R."/>
            <person name="Rashid M.M."/>
            <person name="Khan S.A."/>
            <person name="Rahman M.S."/>
            <person name="Alam M."/>
            <person name="Yahiya A.S."/>
            <person name="Khan M.S."/>
            <person name="Azam M.S."/>
            <person name="Haque T."/>
            <person name="Lashkar M.Z.H."/>
            <person name="Akhand A.I."/>
            <person name="Morshed G."/>
            <person name="Roy S."/>
            <person name="Uddin K.S."/>
            <person name="Rabeya T."/>
            <person name="Hossain A.S."/>
            <person name="Chowdhury A."/>
            <person name="Snigdha A.R."/>
            <person name="Mortoza M.S."/>
            <person name="Matin S.A."/>
            <person name="Hoque S.M.E."/>
            <person name="Islam M.K."/>
            <person name="Roy D.K."/>
            <person name="Haider R."/>
            <person name="Moosa M.M."/>
            <person name="Elias S.M."/>
            <person name="Hasan A.M."/>
            <person name="Jahan S."/>
            <person name="Shafiuddin M."/>
            <person name="Mahmood N."/>
            <person name="Shommy N.S."/>
        </authorList>
    </citation>
    <scope>NUCLEOTIDE SEQUENCE [LARGE SCALE GENOMIC DNA]</scope>
    <source>
        <strain evidence="11">cv. O-4</strain>
    </source>
</reference>
<organism evidence="10 11">
    <name type="scientific">Corchorus olitorius</name>
    <dbReference type="NCBI Taxonomy" id="93759"/>
    <lineage>
        <taxon>Eukaryota</taxon>
        <taxon>Viridiplantae</taxon>
        <taxon>Streptophyta</taxon>
        <taxon>Embryophyta</taxon>
        <taxon>Tracheophyta</taxon>
        <taxon>Spermatophyta</taxon>
        <taxon>Magnoliopsida</taxon>
        <taxon>eudicotyledons</taxon>
        <taxon>Gunneridae</taxon>
        <taxon>Pentapetalae</taxon>
        <taxon>rosids</taxon>
        <taxon>malvids</taxon>
        <taxon>Malvales</taxon>
        <taxon>Malvaceae</taxon>
        <taxon>Grewioideae</taxon>
        <taxon>Apeibeae</taxon>
        <taxon>Corchorus</taxon>
    </lineage>
</organism>
<feature type="region of interest" description="Disordered" evidence="8">
    <location>
        <begin position="1"/>
        <end position="33"/>
    </location>
</feature>
<evidence type="ECO:0000256" key="8">
    <source>
        <dbReference type="SAM" id="MobiDB-lite"/>
    </source>
</evidence>
<evidence type="ECO:0000313" key="11">
    <source>
        <dbReference type="Proteomes" id="UP000187203"/>
    </source>
</evidence>
<evidence type="ECO:0000256" key="1">
    <source>
        <dbReference type="ARBA" id="ARBA00004477"/>
    </source>
</evidence>
<name>A0A1R3I672_9ROSI</name>
<comment type="pathway">
    <text evidence="2">Glycolipid biosynthesis; glycosylphosphatidylinositol-anchor biosynthesis.</text>
</comment>
<keyword evidence="11" id="KW-1185">Reference proteome</keyword>
<feature type="transmembrane region" description="Helical" evidence="9">
    <location>
        <begin position="71"/>
        <end position="92"/>
    </location>
</feature>
<feature type="transmembrane region" description="Helical" evidence="9">
    <location>
        <begin position="216"/>
        <end position="235"/>
    </location>
</feature>
<evidence type="ECO:0000256" key="4">
    <source>
        <dbReference type="ARBA" id="ARBA00022692"/>
    </source>
</evidence>